<dbReference type="AlphaFoldDB" id="A0A1G2IDU8"/>
<proteinExistence type="predicted"/>
<sequence length="74" mass="8593">MQLEFREKTRHVARFALLGGPKIIFQSAFRNSKYVQIHYTKLLIMRQLLCIKLEYLCRIIKREVTLKGGGVGGL</sequence>
<protein>
    <submittedName>
        <fullName evidence="1">Uncharacterized protein</fullName>
    </submittedName>
</protein>
<name>A0A1G2IDU8_9BACT</name>
<dbReference type="Proteomes" id="UP000176774">
    <property type="component" value="Unassembled WGS sequence"/>
</dbReference>
<organism evidence="1 2">
    <name type="scientific">Candidatus Staskawiczbacteria bacterium RIFCSPLOWO2_01_FULL_38_12b</name>
    <dbReference type="NCBI Taxonomy" id="1802214"/>
    <lineage>
        <taxon>Bacteria</taxon>
        <taxon>Candidatus Staskawicziibacteriota</taxon>
    </lineage>
</organism>
<comment type="caution">
    <text evidence="1">The sequence shown here is derived from an EMBL/GenBank/DDBJ whole genome shotgun (WGS) entry which is preliminary data.</text>
</comment>
<gene>
    <name evidence="1" type="ORF">A2908_04650</name>
</gene>
<reference evidence="1 2" key="1">
    <citation type="journal article" date="2016" name="Nat. Commun.">
        <title>Thousands of microbial genomes shed light on interconnected biogeochemical processes in an aquifer system.</title>
        <authorList>
            <person name="Anantharaman K."/>
            <person name="Brown C.T."/>
            <person name="Hug L.A."/>
            <person name="Sharon I."/>
            <person name="Castelle C.J."/>
            <person name="Probst A.J."/>
            <person name="Thomas B.C."/>
            <person name="Singh A."/>
            <person name="Wilkins M.J."/>
            <person name="Karaoz U."/>
            <person name="Brodie E.L."/>
            <person name="Williams K.H."/>
            <person name="Hubbard S.S."/>
            <person name="Banfield J.F."/>
        </authorList>
    </citation>
    <scope>NUCLEOTIDE SEQUENCE [LARGE SCALE GENOMIC DNA]</scope>
</reference>
<evidence type="ECO:0000313" key="1">
    <source>
        <dbReference type="EMBL" id="OGZ72929.1"/>
    </source>
</evidence>
<accession>A0A1G2IDU8</accession>
<evidence type="ECO:0000313" key="2">
    <source>
        <dbReference type="Proteomes" id="UP000176774"/>
    </source>
</evidence>
<dbReference type="EMBL" id="MHPA01000019">
    <property type="protein sequence ID" value="OGZ72929.1"/>
    <property type="molecule type" value="Genomic_DNA"/>
</dbReference>